<keyword evidence="5" id="KW-0444">Lipid biosynthesis</keyword>
<dbReference type="GO" id="GO:0005886">
    <property type="term" value="C:plasma membrane"/>
    <property type="evidence" value="ECO:0007669"/>
    <property type="project" value="TreeGrafter"/>
</dbReference>
<protein>
    <recommendedName>
        <fullName evidence="4">diacylglycerol O-acyltransferase</fullName>
        <ecNumber evidence="4">2.3.1.20</ecNumber>
    </recommendedName>
</protein>
<dbReference type="GO" id="GO:0001666">
    <property type="term" value="P:response to hypoxia"/>
    <property type="evidence" value="ECO:0007669"/>
    <property type="project" value="TreeGrafter"/>
</dbReference>
<feature type="domain" description="O-acyltransferase WSD1-like N-terminal" evidence="12">
    <location>
        <begin position="3"/>
        <end position="111"/>
    </location>
</feature>
<proteinExistence type="inferred from homology"/>
<comment type="catalytic activity">
    <reaction evidence="10">
        <text>an acyl-CoA + a 1,2-diacyl-sn-glycerol = a triacyl-sn-glycerol + CoA</text>
        <dbReference type="Rhea" id="RHEA:10868"/>
        <dbReference type="ChEBI" id="CHEBI:17815"/>
        <dbReference type="ChEBI" id="CHEBI:57287"/>
        <dbReference type="ChEBI" id="CHEBI:58342"/>
        <dbReference type="ChEBI" id="CHEBI:64615"/>
        <dbReference type="EC" id="2.3.1.20"/>
    </reaction>
</comment>
<keyword evidence="7" id="KW-0319">Glycerol metabolism</keyword>
<dbReference type="EC" id="2.3.1.20" evidence="4"/>
<evidence type="ECO:0000256" key="4">
    <source>
        <dbReference type="ARBA" id="ARBA00013244"/>
    </source>
</evidence>
<name>C1B5M8_RHOOB</name>
<evidence type="ECO:0000256" key="2">
    <source>
        <dbReference type="ARBA" id="ARBA00005189"/>
    </source>
</evidence>
<comment type="pathway">
    <text evidence="1">Glycerolipid metabolism; triacylglycerol biosynthesis.</text>
</comment>
<evidence type="ECO:0000313" key="13">
    <source>
        <dbReference type="EMBL" id="BAH51154.1"/>
    </source>
</evidence>
<dbReference type="InterPro" id="IPR004255">
    <property type="entry name" value="O-acyltransferase_WSD1_N"/>
</dbReference>
<dbReference type="PATRIC" id="fig|632772.20.peg.3036"/>
<dbReference type="HOGENOM" id="CLU_1979850_0_0_11"/>
<dbReference type="InterPro" id="IPR045034">
    <property type="entry name" value="O-acyltransferase_WSD1-like"/>
</dbReference>
<evidence type="ECO:0000259" key="12">
    <source>
        <dbReference type="Pfam" id="PF03007"/>
    </source>
</evidence>
<gene>
    <name evidence="13" type="ordered locus">ROP_29070</name>
</gene>
<evidence type="ECO:0000256" key="5">
    <source>
        <dbReference type="ARBA" id="ARBA00022516"/>
    </source>
</evidence>
<dbReference type="PANTHER" id="PTHR31650">
    <property type="entry name" value="O-ACYLTRANSFERASE (WSD1-LIKE) FAMILY PROTEIN"/>
    <property type="match status" value="1"/>
</dbReference>
<dbReference type="SUPFAM" id="SSF52777">
    <property type="entry name" value="CoA-dependent acyltransferases"/>
    <property type="match status" value="1"/>
</dbReference>
<evidence type="ECO:0000256" key="3">
    <source>
        <dbReference type="ARBA" id="ARBA00009587"/>
    </source>
</evidence>
<keyword evidence="6" id="KW-0808">Transferase</keyword>
<dbReference type="Proteomes" id="UP000002212">
    <property type="component" value="Chromosome"/>
</dbReference>
<dbReference type="GO" id="GO:0006071">
    <property type="term" value="P:glycerol metabolic process"/>
    <property type="evidence" value="ECO:0007669"/>
    <property type="project" value="UniProtKB-KW"/>
</dbReference>
<dbReference type="InterPro" id="IPR023213">
    <property type="entry name" value="CAT-like_dom_sf"/>
</dbReference>
<dbReference type="GO" id="GO:0051701">
    <property type="term" value="P:biological process involved in interaction with host"/>
    <property type="evidence" value="ECO:0007669"/>
    <property type="project" value="TreeGrafter"/>
</dbReference>
<comment type="pathway">
    <text evidence="2">Lipid metabolism.</text>
</comment>
<feature type="compositionally biased region" description="Low complexity" evidence="11">
    <location>
        <begin position="108"/>
        <end position="118"/>
    </location>
</feature>
<sequence>MGSLGQWGWESDTRIDLGHHVRHDALAEPGEEAQLLALCSRLHSTPLDRSRPLWEIHLIEGLRDGRYATYTKIHHAVADGVSAMTMVRRALSENPDERACARRGSTLARAARQQGGPRALEHAAGS</sequence>
<evidence type="ECO:0000256" key="6">
    <source>
        <dbReference type="ARBA" id="ARBA00022679"/>
    </source>
</evidence>
<feature type="region of interest" description="Disordered" evidence="11">
    <location>
        <begin position="105"/>
        <end position="126"/>
    </location>
</feature>
<evidence type="ECO:0000256" key="10">
    <source>
        <dbReference type="ARBA" id="ARBA00048109"/>
    </source>
</evidence>
<keyword evidence="8" id="KW-0443">Lipid metabolism</keyword>
<evidence type="ECO:0000256" key="8">
    <source>
        <dbReference type="ARBA" id="ARBA00023098"/>
    </source>
</evidence>
<organism evidence="13 14">
    <name type="scientific">Rhodococcus opacus (strain B4)</name>
    <dbReference type="NCBI Taxonomy" id="632772"/>
    <lineage>
        <taxon>Bacteria</taxon>
        <taxon>Bacillati</taxon>
        <taxon>Actinomycetota</taxon>
        <taxon>Actinomycetes</taxon>
        <taxon>Mycobacteriales</taxon>
        <taxon>Nocardiaceae</taxon>
        <taxon>Rhodococcus</taxon>
    </lineage>
</organism>
<evidence type="ECO:0000256" key="11">
    <source>
        <dbReference type="SAM" id="MobiDB-lite"/>
    </source>
</evidence>
<dbReference type="GO" id="GO:0004144">
    <property type="term" value="F:diacylglycerol O-acyltransferase activity"/>
    <property type="evidence" value="ECO:0007669"/>
    <property type="project" value="UniProtKB-EC"/>
</dbReference>
<dbReference type="EMBL" id="AP011115">
    <property type="protein sequence ID" value="BAH51154.1"/>
    <property type="molecule type" value="Genomic_DNA"/>
</dbReference>
<keyword evidence="9" id="KW-0012">Acyltransferase</keyword>
<dbReference type="GO" id="GO:0071731">
    <property type="term" value="P:response to nitric oxide"/>
    <property type="evidence" value="ECO:0007669"/>
    <property type="project" value="TreeGrafter"/>
</dbReference>
<evidence type="ECO:0000313" key="14">
    <source>
        <dbReference type="Proteomes" id="UP000002212"/>
    </source>
</evidence>
<dbReference type="AlphaFoldDB" id="C1B5M8"/>
<reference evidence="13 14" key="1">
    <citation type="submission" date="2009-03" db="EMBL/GenBank/DDBJ databases">
        <title>Comparison of the complete genome sequences of Rhodococcus erythropolis PR4 and Rhodococcus opacus B4.</title>
        <authorList>
            <person name="Takarada H."/>
            <person name="Sekine M."/>
            <person name="Hosoyama A."/>
            <person name="Yamada R."/>
            <person name="Fujisawa T."/>
            <person name="Omata S."/>
            <person name="Shimizu A."/>
            <person name="Tsukatani N."/>
            <person name="Tanikawa S."/>
            <person name="Fujita N."/>
            <person name="Harayama S."/>
        </authorList>
    </citation>
    <scope>NUCLEOTIDE SEQUENCE [LARGE SCALE GENOMIC DNA]</scope>
    <source>
        <strain evidence="13 14">B4</strain>
    </source>
</reference>
<dbReference type="GO" id="GO:0019432">
    <property type="term" value="P:triglyceride biosynthetic process"/>
    <property type="evidence" value="ECO:0007669"/>
    <property type="project" value="UniProtKB-UniPathway"/>
</dbReference>
<dbReference type="KEGG" id="rop:ROP_29070"/>
<evidence type="ECO:0000256" key="1">
    <source>
        <dbReference type="ARBA" id="ARBA00004771"/>
    </source>
</evidence>
<evidence type="ECO:0000256" key="9">
    <source>
        <dbReference type="ARBA" id="ARBA00023315"/>
    </source>
</evidence>
<dbReference type="Pfam" id="PF03007">
    <property type="entry name" value="WS_DGAT_cat"/>
    <property type="match status" value="1"/>
</dbReference>
<dbReference type="Gene3D" id="3.30.559.10">
    <property type="entry name" value="Chloramphenicol acetyltransferase-like domain"/>
    <property type="match status" value="1"/>
</dbReference>
<evidence type="ECO:0000256" key="7">
    <source>
        <dbReference type="ARBA" id="ARBA00022798"/>
    </source>
</evidence>
<dbReference type="PANTHER" id="PTHR31650:SF1">
    <property type="entry name" value="WAX ESTER SYNTHASE_DIACYLGLYCEROL ACYLTRANSFERASE 4-RELATED"/>
    <property type="match status" value="1"/>
</dbReference>
<accession>C1B5M8</accession>
<comment type="similarity">
    <text evidence="3">Belongs to the long-chain O-acyltransferase family.</text>
</comment>
<dbReference type="STRING" id="632772.ROP_29070"/>
<dbReference type="UniPathway" id="UPA00282"/>